<dbReference type="GO" id="GO:0003677">
    <property type="term" value="F:DNA binding"/>
    <property type="evidence" value="ECO:0007669"/>
    <property type="project" value="UniProtKB-UniRule"/>
</dbReference>
<evidence type="ECO:0000313" key="8">
    <source>
        <dbReference type="Proteomes" id="UP000240009"/>
    </source>
</evidence>
<dbReference type="InterPro" id="IPR044068">
    <property type="entry name" value="CB"/>
</dbReference>
<accession>A0A2S8F3M4</accession>
<dbReference type="InterPro" id="IPR013762">
    <property type="entry name" value="Integrase-like_cat_sf"/>
</dbReference>
<dbReference type="AlphaFoldDB" id="A0A2S8F3M4"/>
<dbReference type="SUPFAM" id="SSF56349">
    <property type="entry name" value="DNA breaking-rejoining enzymes"/>
    <property type="match status" value="1"/>
</dbReference>
<evidence type="ECO:0000313" key="7">
    <source>
        <dbReference type="EMBL" id="PQO26772.1"/>
    </source>
</evidence>
<proteinExistence type="predicted"/>
<dbReference type="Gene3D" id="1.10.150.130">
    <property type="match status" value="1"/>
</dbReference>
<dbReference type="Proteomes" id="UP000240009">
    <property type="component" value="Unassembled WGS sequence"/>
</dbReference>
<protein>
    <recommendedName>
        <fullName evidence="9">Core-binding (CB) domain-containing protein</fullName>
    </recommendedName>
</protein>
<evidence type="ECO:0000256" key="1">
    <source>
        <dbReference type="ARBA" id="ARBA00022908"/>
    </source>
</evidence>
<dbReference type="Gene3D" id="1.10.443.10">
    <property type="entry name" value="Intergrase catalytic core"/>
    <property type="match status" value="1"/>
</dbReference>
<evidence type="ECO:0000259" key="6">
    <source>
        <dbReference type="PROSITE" id="PS51900"/>
    </source>
</evidence>
<evidence type="ECO:0008006" key="9">
    <source>
        <dbReference type="Google" id="ProtNLM"/>
    </source>
</evidence>
<keyword evidence="1" id="KW-0229">DNA integration</keyword>
<organism evidence="7 8">
    <name type="scientific">Blastopirellula marina</name>
    <dbReference type="NCBI Taxonomy" id="124"/>
    <lineage>
        <taxon>Bacteria</taxon>
        <taxon>Pseudomonadati</taxon>
        <taxon>Planctomycetota</taxon>
        <taxon>Planctomycetia</taxon>
        <taxon>Pirellulales</taxon>
        <taxon>Pirellulaceae</taxon>
        <taxon>Blastopirellula</taxon>
    </lineage>
</organism>
<evidence type="ECO:0000256" key="4">
    <source>
        <dbReference type="PROSITE-ProRule" id="PRU01248"/>
    </source>
</evidence>
<dbReference type="InterPro" id="IPR010998">
    <property type="entry name" value="Integrase_recombinase_N"/>
</dbReference>
<comment type="caution">
    <text evidence="7">The sequence shown here is derived from an EMBL/GenBank/DDBJ whole genome shotgun (WGS) entry which is preliminary data.</text>
</comment>
<keyword evidence="3" id="KW-0233">DNA recombination</keyword>
<reference evidence="7 8" key="1">
    <citation type="submission" date="2018-02" db="EMBL/GenBank/DDBJ databases">
        <title>Comparative genomes isolates from brazilian mangrove.</title>
        <authorList>
            <person name="Araujo J.E."/>
            <person name="Taketani R.G."/>
            <person name="Silva M.C.P."/>
            <person name="Loureco M.V."/>
            <person name="Andreote F.D."/>
        </authorList>
    </citation>
    <scope>NUCLEOTIDE SEQUENCE [LARGE SCALE GENOMIC DNA]</scope>
    <source>
        <strain evidence="7 8">HEX-2 MGV</strain>
    </source>
</reference>
<dbReference type="PROSITE" id="PS51898">
    <property type="entry name" value="TYR_RECOMBINASE"/>
    <property type="match status" value="1"/>
</dbReference>
<sequence>MPRRYELTWVKHARKWRKRYLGTDWYFPSDGECGGKKDTAGYRFALAEWNRVKLWLDGLEPCPYLNGETGRGRVLIPAERMNDDFGYAQPPLVMTSVASVRKPSTVASVDPPKREPTPIVQPDDKPPWALGYGFASMLDHAEPGQGAPTETKISALIEEYLNRRLREVHADELSMQMYGEDKRYLTYFQDFLIGHYLDCIDIDLVTASVLSHYRAHAQEEAKSGRTLKKRLATLSKWMHWLADENYLEALPKDMTRYAKVKSLGGGPKEFFTVDQVKRLYAAANERMKLWILLGLNAGLTQREIATLEASMINWETGVLERPRNKTGELTRAKLWPVTLSKLKQQRSPNGSPLLVTASGQPLVVDREVDGKVSRTDTIGNRFNKFRVNVGVSPPFKAFRKTGADFIEERQPELTSFYLSHATQGTKTYYVRQHFDRLFEVTDGMREHFGFPDA</sequence>
<dbReference type="InterPro" id="IPR002104">
    <property type="entry name" value="Integrase_catalytic"/>
</dbReference>
<keyword evidence="2 4" id="KW-0238">DNA-binding</keyword>
<dbReference type="InterPro" id="IPR011010">
    <property type="entry name" value="DNA_brk_join_enz"/>
</dbReference>
<name>A0A2S8F3M4_9BACT</name>
<evidence type="ECO:0000256" key="2">
    <source>
        <dbReference type="ARBA" id="ARBA00023125"/>
    </source>
</evidence>
<dbReference type="GO" id="GO:0015074">
    <property type="term" value="P:DNA integration"/>
    <property type="evidence" value="ECO:0007669"/>
    <property type="project" value="UniProtKB-KW"/>
</dbReference>
<feature type="domain" description="Core-binding (CB)" evidence="6">
    <location>
        <begin position="151"/>
        <end position="242"/>
    </location>
</feature>
<gene>
    <name evidence="7" type="ORF">C5Y96_20025</name>
</gene>
<evidence type="ECO:0000256" key="3">
    <source>
        <dbReference type="ARBA" id="ARBA00023172"/>
    </source>
</evidence>
<dbReference type="PROSITE" id="PS51900">
    <property type="entry name" value="CB"/>
    <property type="match status" value="1"/>
</dbReference>
<feature type="domain" description="Tyr recombinase" evidence="5">
    <location>
        <begin position="266"/>
        <end position="442"/>
    </location>
</feature>
<dbReference type="GO" id="GO:0006310">
    <property type="term" value="P:DNA recombination"/>
    <property type="evidence" value="ECO:0007669"/>
    <property type="project" value="UniProtKB-KW"/>
</dbReference>
<dbReference type="EMBL" id="PUIA01000064">
    <property type="protein sequence ID" value="PQO26772.1"/>
    <property type="molecule type" value="Genomic_DNA"/>
</dbReference>
<evidence type="ECO:0000259" key="5">
    <source>
        <dbReference type="PROSITE" id="PS51898"/>
    </source>
</evidence>